<dbReference type="Proteomes" id="UP001328107">
    <property type="component" value="Unassembled WGS sequence"/>
</dbReference>
<keyword evidence="2 5" id="KW-0547">Nucleotide-binding</keyword>
<evidence type="ECO:0000259" key="6">
    <source>
        <dbReference type="PROSITE" id="PS50011"/>
    </source>
</evidence>
<dbReference type="AlphaFoldDB" id="A0AAN4ZCG8"/>
<dbReference type="EMBL" id="BTRK01000002">
    <property type="protein sequence ID" value="GMR38236.1"/>
    <property type="molecule type" value="Genomic_DNA"/>
</dbReference>
<evidence type="ECO:0000313" key="8">
    <source>
        <dbReference type="Proteomes" id="UP001328107"/>
    </source>
</evidence>
<feature type="domain" description="Protein kinase" evidence="6">
    <location>
        <begin position="9"/>
        <end position="94"/>
    </location>
</feature>
<accession>A0AAN4ZCG8</accession>
<name>A0AAN4ZCG8_9BILA</name>
<keyword evidence="1" id="KW-0808">Transferase</keyword>
<protein>
    <recommendedName>
        <fullName evidence="6">Protein kinase domain-containing protein</fullName>
    </recommendedName>
</protein>
<dbReference type="PROSITE" id="PS50011">
    <property type="entry name" value="PROTEIN_KINASE_DOM"/>
    <property type="match status" value="1"/>
</dbReference>
<keyword evidence="8" id="KW-1185">Reference proteome</keyword>
<evidence type="ECO:0000256" key="2">
    <source>
        <dbReference type="ARBA" id="ARBA00022741"/>
    </source>
</evidence>
<dbReference type="GO" id="GO:0005634">
    <property type="term" value="C:nucleus"/>
    <property type="evidence" value="ECO:0007669"/>
    <property type="project" value="TreeGrafter"/>
</dbReference>
<feature type="binding site" evidence="5">
    <location>
        <position position="41"/>
    </location>
    <ligand>
        <name>ATP</name>
        <dbReference type="ChEBI" id="CHEBI:30616"/>
    </ligand>
</feature>
<evidence type="ECO:0000256" key="1">
    <source>
        <dbReference type="ARBA" id="ARBA00022679"/>
    </source>
</evidence>
<keyword evidence="4 5" id="KW-0067">ATP-binding</keyword>
<dbReference type="InterPro" id="IPR017441">
    <property type="entry name" value="Protein_kinase_ATP_BS"/>
</dbReference>
<evidence type="ECO:0000256" key="3">
    <source>
        <dbReference type="ARBA" id="ARBA00022777"/>
    </source>
</evidence>
<evidence type="ECO:0000256" key="5">
    <source>
        <dbReference type="PROSITE-ProRule" id="PRU10141"/>
    </source>
</evidence>
<dbReference type="Gene3D" id="3.30.200.20">
    <property type="entry name" value="Phosphorylase Kinase, domain 1"/>
    <property type="match status" value="1"/>
</dbReference>
<dbReference type="InterPro" id="IPR011009">
    <property type="entry name" value="Kinase-like_dom_sf"/>
</dbReference>
<dbReference type="GO" id="GO:0005737">
    <property type="term" value="C:cytoplasm"/>
    <property type="evidence" value="ECO:0007669"/>
    <property type="project" value="TreeGrafter"/>
</dbReference>
<sequence>IIFRFAKNFKPIKVLGQGANGCVFEVEEVLANKVNWRFAIKRIPLPKSHRSNGDVSDREFKAMLEFNHPGIVGFYDAWIERPPPGWQASLIHML</sequence>
<evidence type="ECO:0000256" key="4">
    <source>
        <dbReference type="ARBA" id="ARBA00022840"/>
    </source>
</evidence>
<dbReference type="GO" id="GO:0004694">
    <property type="term" value="F:eukaryotic translation initiation factor 2alpha kinase activity"/>
    <property type="evidence" value="ECO:0007669"/>
    <property type="project" value="TreeGrafter"/>
</dbReference>
<dbReference type="InterPro" id="IPR050339">
    <property type="entry name" value="CC_SR_Kinase"/>
</dbReference>
<dbReference type="GO" id="GO:0005524">
    <property type="term" value="F:ATP binding"/>
    <property type="evidence" value="ECO:0007669"/>
    <property type="project" value="UniProtKB-UniRule"/>
</dbReference>
<evidence type="ECO:0000313" key="7">
    <source>
        <dbReference type="EMBL" id="GMR38236.1"/>
    </source>
</evidence>
<dbReference type="InterPro" id="IPR000719">
    <property type="entry name" value="Prot_kinase_dom"/>
</dbReference>
<keyword evidence="3" id="KW-0418">Kinase</keyword>
<dbReference type="PANTHER" id="PTHR11042:SF91">
    <property type="entry name" value="EUKARYOTIC TRANSLATION INITIATION FACTOR 2-ALPHA KINASE"/>
    <property type="match status" value="1"/>
</dbReference>
<organism evidence="7 8">
    <name type="scientific">Pristionchus mayeri</name>
    <dbReference type="NCBI Taxonomy" id="1317129"/>
    <lineage>
        <taxon>Eukaryota</taxon>
        <taxon>Metazoa</taxon>
        <taxon>Ecdysozoa</taxon>
        <taxon>Nematoda</taxon>
        <taxon>Chromadorea</taxon>
        <taxon>Rhabditida</taxon>
        <taxon>Rhabditina</taxon>
        <taxon>Diplogasteromorpha</taxon>
        <taxon>Diplogasteroidea</taxon>
        <taxon>Neodiplogasteridae</taxon>
        <taxon>Pristionchus</taxon>
    </lineage>
</organism>
<feature type="non-terminal residue" evidence="7">
    <location>
        <position position="1"/>
    </location>
</feature>
<gene>
    <name evidence="7" type="ORF">PMAYCL1PPCAC_08431</name>
</gene>
<dbReference type="SUPFAM" id="SSF56112">
    <property type="entry name" value="Protein kinase-like (PK-like)"/>
    <property type="match status" value="1"/>
</dbReference>
<reference evidence="8" key="1">
    <citation type="submission" date="2022-10" db="EMBL/GenBank/DDBJ databases">
        <title>Genome assembly of Pristionchus species.</title>
        <authorList>
            <person name="Yoshida K."/>
            <person name="Sommer R.J."/>
        </authorList>
    </citation>
    <scope>NUCLEOTIDE SEQUENCE [LARGE SCALE GENOMIC DNA]</scope>
    <source>
        <strain evidence="8">RS5460</strain>
    </source>
</reference>
<comment type="caution">
    <text evidence="7">The sequence shown here is derived from an EMBL/GenBank/DDBJ whole genome shotgun (WGS) entry which is preliminary data.</text>
</comment>
<dbReference type="PANTHER" id="PTHR11042">
    <property type="entry name" value="EUKARYOTIC TRANSLATION INITIATION FACTOR 2-ALPHA KINASE EIF2-ALPHA KINASE -RELATED"/>
    <property type="match status" value="1"/>
</dbReference>
<proteinExistence type="predicted"/>
<dbReference type="PROSITE" id="PS00107">
    <property type="entry name" value="PROTEIN_KINASE_ATP"/>
    <property type="match status" value="1"/>
</dbReference>